<evidence type="ECO:0000313" key="2">
    <source>
        <dbReference type="EMBL" id="BBF80752.1"/>
    </source>
</evidence>
<keyword evidence="1" id="KW-0812">Transmembrane</keyword>
<accession>A0A3G9G096</accession>
<keyword evidence="1" id="KW-1133">Transmembrane helix</keyword>
<name>A0A3G9G096_9CAUL</name>
<dbReference type="AlphaFoldDB" id="A0A3G9G096"/>
<evidence type="ECO:0000313" key="3">
    <source>
        <dbReference type="Proteomes" id="UP000278756"/>
    </source>
</evidence>
<feature type="transmembrane region" description="Helical" evidence="1">
    <location>
        <begin position="39"/>
        <end position="59"/>
    </location>
</feature>
<reference evidence="3" key="2">
    <citation type="journal article" date="2017" name="Plant Physiol. Biochem.">
        <title>Differential oxidative and antioxidative response of duckweed Lemna minor toward plant growth promoting/inhibiting bacteria.</title>
        <authorList>
            <person name="Ishizawa H."/>
            <person name="Kuroda M."/>
            <person name="Morikawa M."/>
            <person name="Ike M."/>
        </authorList>
    </citation>
    <scope>NUCLEOTIDE SEQUENCE [LARGE SCALE GENOMIC DNA]</scope>
    <source>
        <strain evidence="3">M6</strain>
    </source>
</reference>
<dbReference type="EMBL" id="AP018827">
    <property type="protein sequence ID" value="BBF80752.1"/>
    <property type="molecule type" value="Genomic_DNA"/>
</dbReference>
<keyword evidence="1" id="KW-0472">Membrane</keyword>
<protein>
    <submittedName>
        <fullName evidence="2">Uncharacterized protein</fullName>
    </submittedName>
</protein>
<sequence>MSFAKSLLMPKKILIAGWVMIIALWLAIAVERFTDIETLPFVRTIFIYLVLDYMWATFYRQWRGQAN</sequence>
<dbReference type="OrthoDB" id="7173933at2"/>
<gene>
    <name evidence="2" type="ORF">EM6_1337</name>
</gene>
<proteinExistence type="predicted"/>
<organism evidence="2 3">
    <name type="scientific">Asticcacaulis excentricus</name>
    <dbReference type="NCBI Taxonomy" id="78587"/>
    <lineage>
        <taxon>Bacteria</taxon>
        <taxon>Pseudomonadati</taxon>
        <taxon>Pseudomonadota</taxon>
        <taxon>Alphaproteobacteria</taxon>
        <taxon>Caulobacterales</taxon>
        <taxon>Caulobacteraceae</taxon>
        <taxon>Asticcacaulis</taxon>
    </lineage>
</organism>
<reference evidence="3" key="1">
    <citation type="journal article" date="2017" name="Biotechnol. Biofuels">
        <title>Evaluation of environmental bacterial communities as a factor affecting the growth of duckweed Lemna minor.</title>
        <authorList>
            <person name="Ishizawa H."/>
            <person name="Kuroda M."/>
            <person name="Morikawa M."/>
            <person name="Ike M."/>
        </authorList>
    </citation>
    <scope>NUCLEOTIDE SEQUENCE [LARGE SCALE GENOMIC DNA]</scope>
    <source>
        <strain evidence="3">M6</strain>
    </source>
</reference>
<evidence type="ECO:0000256" key="1">
    <source>
        <dbReference type="SAM" id="Phobius"/>
    </source>
</evidence>
<dbReference type="Proteomes" id="UP000278756">
    <property type="component" value="Chromosome 1"/>
</dbReference>